<evidence type="ECO:0000256" key="2">
    <source>
        <dbReference type="ARBA" id="ARBA00005988"/>
    </source>
</evidence>
<keyword evidence="15" id="KW-1185">Reference proteome</keyword>
<dbReference type="Pfam" id="PF02244">
    <property type="entry name" value="Propep_M14"/>
    <property type="match status" value="1"/>
</dbReference>
<comment type="caution">
    <text evidence="14">The sequence shown here is derived from an EMBL/GenBank/DDBJ whole genome shotgun (WGS) entry which is preliminary data.</text>
</comment>
<keyword evidence="9" id="KW-0482">Metalloprotease</keyword>
<dbReference type="PANTHER" id="PTHR11705">
    <property type="entry name" value="PROTEASE FAMILY M14 CARBOXYPEPTIDASE A,B"/>
    <property type="match status" value="1"/>
</dbReference>
<dbReference type="GO" id="GO:0008270">
    <property type="term" value="F:zinc ion binding"/>
    <property type="evidence" value="ECO:0007669"/>
    <property type="project" value="InterPro"/>
</dbReference>
<evidence type="ECO:0000256" key="5">
    <source>
        <dbReference type="ARBA" id="ARBA00022723"/>
    </source>
</evidence>
<dbReference type="EMBL" id="NNAY01000796">
    <property type="protein sequence ID" value="OXU26459.1"/>
    <property type="molecule type" value="Genomic_DNA"/>
</dbReference>
<evidence type="ECO:0000256" key="1">
    <source>
        <dbReference type="ARBA" id="ARBA00001947"/>
    </source>
</evidence>
<feature type="signal peptide" evidence="12">
    <location>
        <begin position="1"/>
        <end position="17"/>
    </location>
</feature>
<evidence type="ECO:0000256" key="3">
    <source>
        <dbReference type="ARBA" id="ARBA00022645"/>
    </source>
</evidence>
<gene>
    <name evidence="14" type="ORF">TSAR_009736</name>
</gene>
<evidence type="ECO:0000256" key="6">
    <source>
        <dbReference type="ARBA" id="ARBA00022729"/>
    </source>
</evidence>
<dbReference type="InterPro" id="IPR003146">
    <property type="entry name" value="M14A_act_pep"/>
</dbReference>
<dbReference type="SMART" id="SM00631">
    <property type="entry name" value="Zn_pept"/>
    <property type="match status" value="1"/>
</dbReference>
<keyword evidence="5" id="KW-0479">Metal-binding</keyword>
<evidence type="ECO:0000256" key="7">
    <source>
        <dbReference type="ARBA" id="ARBA00022801"/>
    </source>
</evidence>
<dbReference type="Pfam" id="PF00246">
    <property type="entry name" value="Peptidase_M14"/>
    <property type="match status" value="1"/>
</dbReference>
<feature type="chain" id="PRO_5012489149" description="Peptidase M14 domain-containing protein" evidence="12">
    <location>
        <begin position="18"/>
        <end position="390"/>
    </location>
</feature>
<keyword evidence="8" id="KW-0862">Zinc</keyword>
<dbReference type="PROSITE" id="PS00133">
    <property type="entry name" value="CARBOXYPEPT_ZN_2"/>
    <property type="match status" value="1"/>
</dbReference>
<dbReference type="GO" id="GO:0006508">
    <property type="term" value="P:proteolysis"/>
    <property type="evidence" value="ECO:0007669"/>
    <property type="project" value="UniProtKB-KW"/>
</dbReference>
<proteinExistence type="inferred from homology"/>
<organism evidence="14 15">
    <name type="scientific">Trichomalopsis sarcophagae</name>
    <dbReference type="NCBI Taxonomy" id="543379"/>
    <lineage>
        <taxon>Eukaryota</taxon>
        <taxon>Metazoa</taxon>
        <taxon>Ecdysozoa</taxon>
        <taxon>Arthropoda</taxon>
        <taxon>Hexapoda</taxon>
        <taxon>Insecta</taxon>
        <taxon>Pterygota</taxon>
        <taxon>Neoptera</taxon>
        <taxon>Endopterygota</taxon>
        <taxon>Hymenoptera</taxon>
        <taxon>Apocrita</taxon>
        <taxon>Proctotrupomorpha</taxon>
        <taxon>Chalcidoidea</taxon>
        <taxon>Pteromalidae</taxon>
        <taxon>Pteromalinae</taxon>
        <taxon>Trichomalopsis</taxon>
    </lineage>
</organism>
<keyword evidence="3" id="KW-0121">Carboxypeptidase</keyword>
<keyword evidence="7" id="KW-0378">Hydrolase</keyword>
<evidence type="ECO:0000313" key="15">
    <source>
        <dbReference type="Proteomes" id="UP000215335"/>
    </source>
</evidence>
<evidence type="ECO:0000313" key="14">
    <source>
        <dbReference type="EMBL" id="OXU26459.1"/>
    </source>
</evidence>
<evidence type="ECO:0000256" key="4">
    <source>
        <dbReference type="ARBA" id="ARBA00022670"/>
    </source>
</evidence>
<dbReference type="InterPro" id="IPR000834">
    <property type="entry name" value="Peptidase_M14"/>
</dbReference>
<dbReference type="AlphaFoldDB" id="A0A232F7M7"/>
<dbReference type="GO" id="GO:0004181">
    <property type="term" value="F:metallocarboxypeptidase activity"/>
    <property type="evidence" value="ECO:0007669"/>
    <property type="project" value="InterPro"/>
</dbReference>
<name>A0A232F7M7_9HYME</name>
<dbReference type="PANTHER" id="PTHR11705:SF153">
    <property type="entry name" value="ZINC CARBOXYPEPTIDASE A 1-LIKE PROTEIN"/>
    <property type="match status" value="1"/>
</dbReference>
<comment type="cofactor">
    <cofactor evidence="1">
        <name>Zn(2+)</name>
        <dbReference type="ChEBI" id="CHEBI:29105"/>
    </cofactor>
</comment>
<feature type="domain" description="Peptidase M14" evidence="13">
    <location>
        <begin position="82"/>
        <end position="378"/>
    </location>
</feature>
<dbReference type="FunFam" id="3.40.630.10:FF:000084">
    <property type="entry name" value="Carboxypeptidase B2"/>
    <property type="match status" value="1"/>
</dbReference>
<keyword evidence="4" id="KW-0645">Protease</keyword>
<evidence type="ECO:0000256" key="9">
    <source>
        <dbReference type="ARBA" id="ARBA00023049"/>
    </source>
</evidence>
<accession>A0A232F7M7</accession>
<dbReference type="Gene3D" id="3.40.630.10">
    <property type="entry name" value="Zn peptidases"/>
    <property type="match status" value="1"/>
</dbReference>
<evidence type="ECO:0000256" key="8">
    <source>
        <dbReference type="ARBA" id="ARBA00022833"/>
    </source>
</evidence>
<dbReference type="Gene3D" id="3.30.70.340">
    <property type="entry name" value="Metallocarboxypeptidase-like"/>
    <property type="match status" value="1"/>
</dbReference>
<dbReference type="Proteomes" id="UP000215335">
    <property type="component" value="Unassembled WGS sequence"/>
</dbReference>
<dbReference type="SUPFAM" id="SSF53187">
    <property type="entry name" value="Zn-dependent exopeptidases"/>
    <property type="match status" value="1"/>
</dbReference>
<evidence type="ECO:0000256" key="11">
    <source>
        <dbReference type="PROSITE-ProRule" id="PRU01379"/>
    </source>
</evidence>
<evidence type="ECO:0000256" key="10">
    <source>
        <dbReference type="ARBA" id="ARBA00023157"/>
    </source>
</evidence>
<sequence>MRFLLSVLFAFTVSTTAEKVSYENYKVFRMSVKQEHEVNFLKDLVASRDGFTFWSGLSIAIPTGVMVAPKDLKYFIEQMDSSSIKYEMIVNNVQDLINRQLAGIGNGTDEFGWKRYHTLDEIYNWMDSLPKKYPVVKVIKQVELPKEWISPATTTFLINELLTSKEPSVRALAESYDWYIFPMLNPDGYVYAHTTDRMWSKSRSHWDSDCIGVDLNRNWGYMWMEVGASNDPCSAKYAGRAPFSEIETYTMSRYLSLIQDKLFAYITFHSFAQLLRVPYGYSTGHFDNYNETYAIGLKAADALARRYGTKYTLGSVAEVLYPAAGIAVDWVKAVLKLPIVFSYDLPDKGNFGMMLPAEQIIQNGQEILDSLIALFEEAGKFGYPQNYSSK</sequence>
<keyword evidence="6 12" id="KW-0732">Signal</keyword>
<dbReference type="STRING" id="543379.A0A232F7M7"/>
<evidence type="ECO:0000259" key="13">
    <source>
        <dbReference type="PROSITE" id="PS52035"/>
    </source>
</evidence>
<dbReference type="GO" id="GO:0005615">
    <property type="term" value="C:extracellular space"/>
    <property type="evidence" value="ECO:0007669"/>
    <property type="project" value="TreeGrafter"/>
</dbReference>
<dbReference type="PROSITE" id="PS52035">
    <property type="entry name" value="PEPTIDASE_M14"/>
    <property type="match status" value="1"/>
</dbReference>
<comment type="similarity">
    <text evidence="2 11">Belongs to the peptidase M14 family.</text>
</comment>
<dbReference type="SUPFAM" id="SSF54897">
    <property type="entry name" value="Protease propeptides/inhibitors"/>
    <property type="match status" value="1"/>
</dbReference>
<comment type="caution">
    <text evidence="11">Lacks conserved residue(s) required for the propagation of feature annotation.</text>
</comment>
<keyword evidence="10" id="KW-1015">Disulfide bond</keyword>
<dbReference type="InterPro" id="IPR036990">
    <property type="entry name" value="M14A-like_propep"/>
</dbReference>
<reference evidence="14 15" key="1">
    <citation type="journal article" date="2017" name="Curr. Biol.">
        <title>The Evolution of Venom by Co-option of Single-Copy Genes.</title>
        <authorList>
            <person name="Martinson E.O."/>
            <person name="Mrinalini"/>
            <person name="Kelkar Y.D."/>
            <person name="Chang C.H."/>
            <person name="Werren J.H."/>
        </authorList>
    </citation>
    <scope>NUCLEOTIDE SEQUENCE [LARGE SCALE GENOMIC DNA]</scope>
    <source>
        <strain evidence="14 15">Alberta</strain>
        <tissue evidence="14">Whole body</tissue>
    </source>
</reference>
<evidence type="ECO:0000256" key="12">
    <source>
        <dbReference type="SAM" id="SignalP"/>
    </source>
</evidence>
<dbReference type="InterPro" id="IPR057247">
    <property type="entry name" value="CARBOXYPEPT_ZN_2"/>
</dbReference>
<protein>
    <recommendedName>
        <fullName evidence="13">Peptidase M14 domain-containing protein</fullName>
    </recommendedName>
</protein>